<accession>A0A7S6U5G5</accession>
<dbReference type="EMBL" id="CP063311">
    <property type="protein sequence ID" value="QOV24421.1"/>
    <property type="molecule type" value="Genomic_DNA"/>
</dbReference>
<keyword evidence="2" id="KW-1185">Reference proteome</keyword>
<dbReference type="Proteomes" id="UP000593846">
    <property type="component" value="Chromosome"/>
</dbReference>
<name>A0A7S6U5G5_9CYAN</name>
<protein>
    <submittedName>
        <fullName evidence="1">Uncharacterized protein</fullName>
    </submittedName>
</protein>
<evidence type="ECO:0000313" key="2">
    <source>
        <dbReference type="Proteomes" id="UP000593846"/>
    </source>
</evidence>
<gene>
    <name evidence="1" type="ORF">IM676_09450</name>
</gene>
<evidence type="ECO:0000313" key="1">
    <source>
        <dbReference type="EMBL" id="QOV24421.1"/>
    </source>
</evidence>
<organism evidence="1 2">
    <name type="scientific">Anabaenopsis elenkinii CCIBt3563</name>
    <dbReference type="NCBI Taxonomy" id="2779889"/>
    <lineage>
        <taxon>Bacteria</taxon>
        <taxon>Bacillati</taxon>
        <taxon>Cyanobacteriota</taxon>
        <taxon>Cyanophyceae</taxon>
        <taxon>Nostocales</taxon>
        <taxon>Nodulariaceae</taxon>
        <taxon>Anabaenopsis</taxon>
    </lineage>
</organism>
<sequence>MNRLLVAVAKGANRLITPQKRSLNSWSSDRPKARDIHGRICTSEHCHQAKFL</sequence>
<dbReference type="AlphaFoldDB" id="A0A7S6U5G5"/>
<proteinExistence type="predicted"/>
<dbReference type="KEGG" id="aee:IM676_09450"/>
<reference evidence="2" key="1">
    <citation type="submission" date="2020-10" db="EMBL/GenBank/DDBJ databases">
        <title>Genome-based taxonomic classification of the species Anabaenopsis elenkinii.</title>
        <authorList>
            <person name="Delbaje E."/>
            <person name="Andreote A.P.D."/>
            <person name="Pellegrinetti T.A."/>
            <person name="Cruz R.B."/>
            <person name="Branco L.H.Z."/>
            <person name="Fiore M.F."/>
        </authorList>
    </citation>
    <scope>NUCLEOTIDE SEQUENCE [LARGE SCALE GENOMIC DNA]</scope>
    <source>
        <strain evidence="2">CCIBt3563</strain>
    </source>
</reference>